<protein>
    <recommendedName>
        <fullName evidence="2">Lipoprotein</fullName>
    </recommendedName>
</protein>
<proteinExistence type="predicted"/>
<dbReference type="EMBL" id="CP146203">
    <property type="protein sequence ID" value="XBH20737.1"/>
    <property type="molecule type" value="Genomic_DNA"/>
</dbReference>
<accession>A0AAU7DRA3</accession>
<reference evidence="1" key="1">
    <citation type="submission" date="2024-02" db="EMBL/GenBank/DDBJ databases">
        <title>Tomenella chthoni gen. nov. sp. nov., a member of the family Jonesiaceae isolated from bat guano.</title>
        <authorList>
            <person name="Miller S.L."/>
            <person name="King J."/>
            <person name="Sankaranarayanan K."/>
            <person name="Lawson P.A."/>
        </authorList>
    </citation>
    <scope>NUCLEOTIDE SEQUENCE</scope>
    <source>
        <strain evidence="1">BS-20</strain>
    </source>
</reference>
<organism evidence="1">
    <name type="scientific">Jonesiaceae bacterium BS-20</name>
    <dbReference type="NCBI Taxonomy" id="3120821"/>
    <lineage>
        <taxon>Bacteria</taxon>
        <taxon>Bacillati</taxon>
        <taxon>Actinomycetota</taxon>
        <taxon>Actinomycetes</taxon>
        <taxon>Micrococcales</taxon>
        <taxon>Jonesiaceae</taxon>
    </lineage>
</organism>
<dbReference type="AlphaFoldDB" id="A0AAU7DRA3"/>
<name>A0AAU7DRA3_9MICO</name>
<evidence type="ECO:0000313" key="1">
    <source>
        <dbReference type="EMBL" id="XBH20737.1"/>
    </source>
</evidence>
<gene>
    <name evidence="1" type="ORF">V5R04_10925</name>
</gene>
<sequence length="201" mass="21379">MALGLIGVFLTGCGPVERPVVETIVEETPAPMPNLDHLVGTDYTGLSRNFDVTVFPSVLFENADGWHLPVRYAVTNKSPARFDGFSANLALNPEFDKYLAGGTALVPMTEFDIVPASLATAGSEVGEQVGHKGDDGLARGVELRQNLAVYMPQELAESDVDSSGILDLGADTALVLTWDGGEETVYVDLEIQDPDNLLGAN</sequence>
<evidence type="ECO:0008006" key="2">
    <source>
        <dbReference type="Google" id="ProtNLM"/>
    </source>
</evidence>